<dbReference type="SUPFAM" id="SSF52047">
    <property type="entry name" value="RNI-like"/>
    <property type="match status" value="1"/>
</dbReference>
<dbReference type="PANTHER" id="PTHR47186">
    <property type="entry name" value="LEUCINE-RICH REPEAT-CONTAINING PROTEIN 57"/>
    <property type="match status" value="1"/>
</dbReference>
<dbReference type="InterPro" id="IPR032675">
    <property type="entry name" value="LRR_dom_sf"/>
</dbReference>
<name>A0A6A6M5N5_HEVBR</name>
<evidence type="ECO:0000256" key="1">
    <source>
        <dbReference type="ARBA" id="ARBA00022737"/>
    </source>
</evidence>
<dbReference type="Proteomes" id="UP000467840">
    <property type="component" value="Chromosome 14"/>
</dbReference>
<keyword evidence="1" id="KW-0677">Repeat</keyword>
<sequence length="805" mass="90878">MMHDLVNDVAKVVAGDTCFRLEDKLTASNKEKARHSSYIPGLYDRCERFEPFERIKHMRTFLPLSLQRIYEILLSKLRSSYLLSKLQCLRVLSFKYYNITELPDSIGDLKHLRYLDLSYTDIVTLPETTTSLCNLQTLLLNGCYRLNKLPSEMQNLIKLRHLDMENTYAGMPQGIEALKSLRILSDFVVGKGNEEVGITALMNLKFLQGALRISCLDNVSNASDVRGAILLDKERIDYLVMEDGDRGVLEMMKPHGNLKNLTIWNYGGIQFPLWVGDPLFSNLVRLQLLNCKNCTTLPQLGLLSSLKDFVIEGFPNVKAIDMNSNPFPALETLTFNYMEEWEEWNIRGCEFSHLRKLSIDGCPKLLGKLPSHLPSLQELYIRECLQLMVSFESLPMISNLISMGAKSFKSLRKVFIGNCSRLVSLPDAVIYNSLCLEELRIESCHSLISIGRHQLPPTLVRLEIIRCNKLQMLLNVGEACSSSRVENEESMSCHASLSNLQYLKIIGCDSYILRTVPASLKIWLLTVSDLPEKLTSLNNLSITGRCPGMVSFPQDEIDKELPASLVHLTIEGFEDLKYLSKGFQNLPSIEHVKLKSCPKLASFPENGLPPSLLTLYIYTALYLKKEILTIGWVDWEHETPNGLRQYLGGELPASLKDLVIDSSSYAEGFPTNLTSLYINKVEICTPLFNWGLHRLTSLEKVSIKRGCPGVVSFPQDELPASLTALHIKGFEDLKYLSNRGFESLSSIEFLILDSCPKLASFPNNGLPPSLLQLCIRNCPVLQQRCEKGKGQESLEVAHIPYVEFE</sequence>
<organism evidence="3 4">
    <name type="scientific">Hevea brasiliensis</name>
    <name type="common">Para rubber tree</name>
    <name type="synonym">Siphonia brasiliensis</name>
    <dbReference type="NCBI Taxonomy" id="3981"/>
    <lineage>
        <taxon>Eukaryota</taxon>
        <taxon>Viridiplantae</taxon>
        <taxon>Streptophyta</taxon>
        <taxon>Embryophyta</taxon>
        <taxon>Tracheophyta</taxon>
        <taxon>Spermatophyta</taxon>
        <taxon>Magnoliopsida</taxon>
        <taxon>eudicotyledons</taxon>
        <taxon>Gunneridae</taxon>
        <taxon>Pentapetalae</taxon>
        <taxon>rosids</taxon>
        <taxon>fabids</taxon>
        <taxon>Malpighiales</taxon>
        <taxon>Euphorbiaceae</taxon>
        <taxon>Crotonoideae</taxon>
        <taxon>Micrandreae</taxon>
        <taxon>Hevea</taxon>
    </lineage>
</organism>
<dbReference type="InterPro" id="IPR055414">
    <property type="entry name" value="LRR_R13L4/SHOC2-like"/>
</dbReference>
<dbReference type="EMBL" id="JAAGAX010000006">
    <property type="protein sequence ID" value="KAF2309021.1"/>
    <property type="molecule type" value="Genomic_DNA"/>
</dbReference>
<proteinExistence type="predicted"/>
<gene>
    <name evidence="3" type="ORF">GH714_000152</name>
</gene>
<dbReference type="Gene3D" id="3.80.10.10">
    <property type="entry name" value="Ribonuclease Inhibitor"/>
    <property type="match status" value="3"/>
</dbReference>
<comment type="caution">
    <text evidence="3">The sequence shown here is derived from an EMBL/GenBank/DDBJ whole genome shotgun (WGS) entry which is preliminary data.</text>
</comment>
<dbReference type="Pfam" id="PF23598">
    <property type="entry name" value="LRR_14"/>
    <property type="match status" value="1"/>
</dbReference>
<protein>
    <recommendedName>
        <fullName evidence="2">Disease resistance R13L4/SHOC-2-like LRR domain-containing protein</fullName>
    </recommendedName>
</protein>
<feature type="domain" description="Disease resistance R13L4/SHOC-2-like LRR" evidence="2">
    <location>
        <begin position="81"/>
        <end position="382"/>
    </location>
</feature>
<dbReference type="SUPFAM" id="SSF52058">
    <property type="entry name" value="L domain-like"/>
    <property type="match status" value="1"/>
</dbReference>
<evidence type="ECO:0000259" key="2">
    <source>
        <dbReference type="Pfam" id="PF23598"/>
    </source>
</evidence>
<reference evidence="3 4" key="1">
    <citation type="journal article" date="2020" name="Mol. Plant">
        <title>The Chromosome-Based Rubber Tree Genome Provides New Insights into Spurge Genome Evolution and Rubber Biosynthesis.</title>
        <authorList>
            <person name="Liu J."/>
            <person name="Shi C."/>
            <person name="Shi C.C."/>
            <person name="Li W."/>
            <person name="Zhang Q.J."/>
            <person name="Zhang Y."/>
            <person name="Li K."/>
            <person name="Lu H.F."/>
            <person name="Shi C."/>
            <person name="Zhu S.T."/>
            <person name="Xiao Z.Y."/>
            <person name="Nan H."/>
            <person name="Yue Y."/>
            <person name="Zhu X.G."/>
            <person name="Wu Y."/>
            <person name="Hong X.N."/>
            <person name="Fan G.Y."/>
            <person name="Tong Y."/>
            <person name="Zhang D."/>
            <person name="Mao C.L."/>
            <person name="Liu Y.L."/>
            <person name="Hao S.J."/>
            <person name="Liu W.Q."/>
            <person name="Lv M.Q."/>
            <person name="Zhang H.B."/>
            <person name="Liu Y."/>
            <person name="Hu-Tang G.R."/>
            <person name="Wang J.P."/>
            <person name="Wang J.H."/>
            <person name="Sun Y.H."/>
            <person name="Ni S.B."/>
            <person name="Chen W.B."/>
            <person name="Zhang X.C."/>
            <person name="Jiao Y.N."/>
            <person name="Eichler E.E."/>
            <person name="Li G.H."/>
            <person name="Liu X."/>
            <person name="Gao L.Z."/>
        </authorList>
    </citation>
    <scope>NUCLEOTIDE SEQUENCE [LARGE SCALE GENOMIC DNA]</scope>
    <source>
        <strain evidence="4">cv. GT1</strain>
        <tissue evidence="3">Leaf</tissue>
    </source>
</reference>
<evidence type="ECO:0000313" key="4">
    <source>
        <dbReference type="Proteomes" id="UP000467840"/>
    </source>
</evidence>
<dbReference type="PANTHER" id="PTHR47186:SF3">
    <property type="entry name" value="OS09G0267800 PROTEIN"/>
    <property type="match status" value="1"/>
</dbReference>
<dbReference type="AlphaFoldDB" id="A0A6A6M5N5"/>
<evidence type="ECO:0000313" key="3">
    <source>
        <dbReference type="EMBL" id="KAF2309021.1"/>
    </source>
</evidence>
<accession>A0A6A6M5N5</accession>
<keyword evidence="4" id="KW-1185">Reference proteome</keyword>